<evidence type="ECO:0000313" key="1">
    <source>
        <dbReference type="EMBL" id="QTA84197.1"/>
    </source>
</evidence>
<dbReference type="AlphaFoldDB" id="A0A975BF14"/>
<gene>
    <name evidence="1" type="ORF">dnm_001910</name>
</gene>
<accession>A0A975BF14</accession>
<dbReference type="InterPro" id="IPR031552">
    <property type="entry name" value="ParE-like_toxin"/>
</dbReference>
<proteinExistence type="predicted"/>
<sequence length="60" mass="6913">MSNIQKIIQSPLFARQKKRLQKKQIRDMDGAVRRIAEEPEVGVMKAGDLSGIRVFKFKNL</sequence>
<dbReference type="KEGG" id="dmm:dnm_001910"/>
<keyword evidence="2" id="KW-1185">Reference proteome</keyword>
<dbReference type="Proteomes" id="UP000663722">
    <property type="component" value="Chromosome"/>
</dbReference>
<reference evidence="1" key="1">
    <citation type="journal article" date="2021" name="Microb. Physiol.">
        <title>Proteogenomic Insights into the Physiology of Marine, Sulfate-Reducing, Filamentous Desulfonema limicola and Desulfonema magnum.</title>
        <authorList>
            <person name="Schnaars V."/>
            <person name="Wohlbrand L."/>
            <person name="Scheve S."/>
            <person name="Hinrichs C."/>
            <person name="Reinhardt R."/>
            <person name="Rabus R."/>
        </authorList>
    </citation>
    <scope>NUCLEOTIDE SEQUENCE</scope>
    <source>
        <strain evidence="1">4be13</strain>
    </source>
</reference>
<dbReference type="Pfam" id="PF15781">
    <property type="entry name" value="ParE-like_toxin"/>
    <property type="match status" value="1"/>
</dbReference>
<dbReference type="RefSeq" id="WP_207680796.1">
    <property type="nucleotide sequence ID" value="NZ_CP061800.1"/>
</dbReference>
<evidence type="ECO:0000313" key="2">
    <source>
        <dbReference type="Proteomes" id="UP000663722"/>
    </source>
</evidence>
<organism evidence="1 2">
    <name type="scientific">Desulfonema magnum</name>
    <dbReference type="NCBI Taxonomy" id="45655"/>
    <lineage>
        <taxon>Bacteria</taxon>
        <taxon>Pseudomonadati</taxon>
        <taxon>Thermodesulfobacteriota</taxon>
        <taxon>Desulfobacteria</taxon>
        <taxon>Desulfobacterales</taxon>
        <taxon>Desulfococcaceae</taxon>
        <taxon>Desulfonema</taxon>
    </lineage>
</organism>
<dbReference type="EMBL" id="CP061800">
    <property type="protein sequence ID" value="QTA84197.1"/>
    <property type="molecule type" value="Genomic_DNA"/>
</dbReference>
<name>A0A975BF14_9BACT</name>
<protein>
    <submittedName>
        <fullName evidence="1">Toxin-antitoxin system, toxin component domain-containing, ParE-like</fullName>
    </submittedName>
</protein>